<organism evidence="1 2">
    <name type="scientific">Yasminevirus sp. GU-2018</name>
    <dbReference type="NCBI Taxonomy" id="2420051"/>
    <lineage>
        <taxon>Viruses</taxon>
        <taxon>Varidnaviria</taxon>
        <taxon>Bamfordvirae</taxon>
        <taxon>Nucleocytoviricota</taxon>
        <taxon>Megaviricetes</taxon>
        <taxon>Imitervirales</taxon>
        <taxon>Mimiviridae</taxon>
        <taxon>Klosneuvirinae</taxon>
        <taxon>Yasminevirus</taxon>
        <taxon>Yasminevirus saudimassiliense</taxon>
    </lineage>
</organism>
<proteinExistence type="predicted"/>
<comment type="caution">
    <text evidence="1">The sequence shown here is derived from an EMBL/GenBank/DDBJ whole genome shotgun (WGS) entry which is preliminary data.</text>
</comment>
<evidence type="ECO:0000313" key="2">
    <source>
        <dbReference type="Proteomes" id="UP000594342"/>
    </source>
</evidence>
<dbReference type="InterPro" id="IPR003647">
    <property type="entry name" value="Intron_nuc_1_rpt"/>
</dbReference>
<reference evidence="1 2" key="1">
    <citation type="submission" date="2018-10" db="EMBL/GenBank/DDBJ databases">
        <authorList>
            <consortium name="IHU Genomes"/>
        </authorList>
    </citation>
    <scope>NUCLEOTIDE SEQUENCE [LARGE SCALE GENOMIC DNA]</scope>
    <source>
        <strain evidence="1 2">A1</strain>
    </source>
</reference>
<dbReference type="Gene3D" id="3.30.40.220">
    <property type="match status" value="2"/>
</dbReference>
<gene>
    <name evidence="1" type="ORF">YASMINEVIRUS_52</name>
</gene>
<name>A0A5K0U6L6_9VIRU</name>
<dbReference type="Proteomes" id="UP000594342">
    <property type="component" value="Unassembled WGS sequence"/>
</dbReference>
<sequence length="472" mass="54874">MKSKEVRELLGVSQKVLVGYQKRGIIRVVMCSDRTYDYNDDDVQYILENPKKKPSDQIVLIDPKTQSVFKTYDGADEAATDLEITRKGITHCLNHKTNTHYGYILKYEVDATPENIIVYSEQHNIAIDGTRRCFKCKDWYEIHEFRGDYCTSCERKRLFSLRSTVDGFFKTMYRTMILSSQCKIEKGRIDAGICKIDHMYLKQLHIEQEGRCYYSGLKLSTTPLSDWQASPERLNTDLGYIEDNVKLICLELNIGNSTWSKEKLKLAKELSMTSADMKHLRKSIRDINIVNKPKVSMKGIKQKIIEKDDIRLYECLYCGDFYPLGQISKNNIVQKQCKECKNKVNRDYKSSLRGFIVMSLDHAKRRTTHKFTKRGDDCKQFNLSIESICNRILEQKGKCYYSGIPLVFEQNHDWKCSFERLDSTKGYTIENTVLVCVEFNSIDRKPTAVNTGTGSSQWSKEKVEFMFNNMKD</sequence>
<dbReference type="EMBL" id="UPSH01000001">
    <property type="protein sequence ID" value="VBB17589.1"/>
    <property type="molecule type" value="Genomic_DNA"/>
</dbReference>
<dbReference type="InterPro" id="IPR036388">
    <property type="entry name" value="WH-like_DNA-bd_sf"/>
</dbReference>
<keyword evidence="2" id="KW-1185">Reference proteome</keyword>
<protein>
    <submittedName>
        <fullName evidence="1">Uncharacterized protein</fullName>
    </submittedName>
</protein>
<dbReference type="Gene3D" id="1.10.10.10">
    <property type="entry name" value="Winged helix-like DNA-binding domain superfamily/Winged helix DNA-binding domain"/>
    <property type="match status" value="1"/>
</dbReference>
<accession>A0A5K0U6L6</accession>
<dbReference type="SMART" id="SM00497">
    <property type="entry name" value="IENR1"/>
    <property type="match status" value="1"/>
</dbReference>
<evidence type="ECO:0000313" key="1">
    <source>
        <dbReference type="EMBL" id="VBB17589.1"/>
    </source>
</evidence>